<dbReference type="SUPFAM" id="SSF47220">
    <property type="entry name" value="alpha-catenin/vinculin-like"/>
    <property type="match status" value="2"/>
</dbReference>
<evidence type="ECO:0000313" key="4">
    <source>
        <dbReference type="EMBL" id="CAF4351440.1"/>
    </source>
</evidence>
<comment type="similarity">
    <text evidence="2">Belongs to the vinculin/alpha-catenin family.</text>
</comment>
<dbReference type="Gene3D" id="1.20.120.230">
    <property type="entry name" value="Alpha-catenin/vinculin-like"/>
    <property type="match status" value="2"/>
</dbReference>
<evidence type="ECO:0000313" key="5">
    <source>
        <dbReference type="Proteomes" id="UP000663844"/>
    </source>
</evidence>
<gene>
    <name evidence="4" type="ORF">OXD698_LOCUS48795</name>
</gene>
<dbReference type="Proteomes" id="UP000663844">
    <property type="component" value="Unassembled WGS sequence"/>
</dbReference>
<dbReference type="GO" id="GO:0016477">
    <property type="term" value="P:cell migration"/>
    <property type="evidence" value="ECO:0007669"/>
    <property type="project" value="TreeGrafter"/>
</dbReference>
<dbReference type="EMBL" id="CAJOAZ010020960">
    <property type="protein sequence ID" value="CAF4351440.1"/>
    <property type="molecule type" value="Genomic_DNA"/>
</dbReference>
<proteinExistence type="inferred from homology"/>
<dbReference type="PANTHER" id="PTHR18914">
    <property type="entry name" value="ALPHA CATENIN"/>
    <property type="match status" value="1"/>
</dbReference>
<dbReference type="GO" id="GO:0098609">
    <property type="term" value="P:cell-cell adhesion"/>
    <property type="evidence" value="ECO:0007669"/>
    <property type="project" value="TreeGrafter"/>
</dbReference>
<evidence type="ECO:0008006" key="6">
    <source>
        <dbReference type="Google" id="ProtNLM"/>
    </source>
</evidence>
<feature type="non-terminal residue" evidence="4">
    <location>
        <position position="1"/>
    </location>
</feature>
<dbReference type="AlphaFoldDB" id="A0A820L0Z3"/>
<keyword evidence="3" id="KW-0963">Cytoplasm</keyword>
<dbReference type="GO" id="GO:0008013">
    <property type="term" value="F:beta-catenin binding"/>
    <property type="evidence" value="ECO:0007669"/>
    <property type="project" value="TreeGrafter"/>
</dbReference>
<feature type="non-terminal residue" evidence="4">
    <location>
        <position position="166"/>
    </location>
</feature>
<name>A0A820L0Z3_9BILA</name>
<dbReference type="Pfam" id="PF01044">
    <property type="entry name" value="Vinculin"/>
    <property type="match status" value="1"/>
</dbReference>
<dbReference type="InterPro" id="IPR036723">
    <property type="entry name" value="Alpha-catenin/vinculin-like_sf"/>
</dbReference>
<dbReference type="GO" id="GO:0005737">
    <property type="term" value="C:cytoplasm"/>
    <property type="evidence" value="ECO:0007669"/>
    <property type="project" value="UniProtKB-SubCell"/>
</dbReference>
<evidence type="ECO:0000256" key="3">
    <source>
        <dbReference type="ARBA" id="ARBA00022490"/>
    </source>
</evidence>
<accession>A0A820L0Z3</accession>
<comment type="caution">
    <text evidence="4">The sequence shown here is derived from an EMBL/GenBank/DDBJ whole genome shotgun (WGS) entry which is preliminary data.</text>
</comment>
<protein>
    <recommendedName>
        <fullName evidence="6">Catenin alpha-like protein</fullName>
    </recommendedName>
</protein>
<comment type="subcellular location">
    <subcellularLocation>
        <location evidence="1">Cytoplasm</location>
    </subcellularLocation>
</comment>
<reference evidence="4" key="1">
    <citation type="submission" date="2021-02" db="EMBL/GenBank/DDBJ databases">
        <authorList>
            <person name="Nowell W R."/>
        </authorList>
    </citation>
    <scope>NUCLEOTIDE SEQUENCE</scope>
</reference>
<evidence type="ECO:0000256" key="2">
    <source>
        <dbReference type="ARBA" id="ARBA00008376"/>
    </source>
</evidence>
<organism evidence="4 5">
    <name type="scientific">Adineta steineri</name>
    <dbReference type="NCBI Taxonomy" id="433720"/>
    <lineage>
        <taxon>Eukaryota</taxon>
        <taxon>Metazoa</taxon>
        <taxon>Spiralia</taxon>
        <taxon>Gnathifera</taxon>
        <taxon>Rotifera</taxon>
        <taxon>Eurotatoria</taxon>
        <taxon>Bdelloidea</taxon>
        <taxon>Adinetida</taxon>
        <taxon>Adinetidae</taxon>
        <taxon>Adineta</taxon>
    </lineage>
</organism>
<dbReference type="PANTHER" id="PTHR18914:SF9">
    <property type="entry name" value="CATENIN ALPHA"/>
    <property type="match status" value="1"/>
</dbReference>
<dbReference type="GO" id="GO:0005912">
    <property type="term" value="C:adherens junction"/>
    <property type="evidence" value="ECO:0007669"/>
    <property type="project" value="TreeGrafter"/>
</dbReference>
<dbReference type="GO" id="GO:0016342">
    <property type="term" value="C:catenin complex"/>
    <property type="evidence" value="ECO:0007669"/>
    <property type="project" value="TreeGrafter"/>
</dbReference>
<dbReference type="InterPro" id="IPR006077">
    <property type="entry name" value="Vinculin/catenin"/>
</dbReference>
<evidence type="ECO:0000256" key="1">
    <source>
        <dbReference type="ARBA" id="ARBA00004496"/>
    </source>
</evidence>
<dbReference type="GO" id="GO:0051015">
    <property type="term" value="F:actin filament binding"/>
    <property type="evidence" value="ECO:0007669"/>
    <property type="project" value="InterPro"/>
</dbReference>
<sequence length="166" mass="18770">SNIICSMSDSIEGIKLVRLPAKHIENLTPQVINAARILAARSTSKIALENLDVFRETWEKHVRLLTEAVDEITTIEDFLAISENHILEDINSCIQAMVEQNPDRVDRTAGTIRGRSDRVIDVVIAEMDKYEPGEYTEAVMESVRVLRDQIVPSFAERIKIAIDILR</sequence>